<name>A0ABV6RFU5_9MICO</name>
<comment type="catalytic activity">
    <reaction evidence="4">
        <text>(6S)-5-formyl-5,6,7,8-tetrahydrofolate + ATP = (6R)-5,10-methenyltetrahydrofolate + ADP + phosphate</text>
        <dbReference type="Rhea" id="RHEA:10488"/>
        <dbReference type="ChEBI" id="CHEBI:30616"/>
        <dbReference type="ChEBI" id="CHEBI:43474"/>
        <dbReference type="ChEBI" id="CHEBI:57455"/>
        <dbReference type="ChEBI" id="CHEBI:57457"/>
        <dbReference type="ChEBI" id="CHEBI:456216"/>
        <dbReference type="EC" id="6.3.3.2"/>
    </reaction>
</comment>
<dbReference type="GO" id="GO:0030272">
    <property type="term" value="F:5-formyltetrahydrofolate cyclo-ligase activity"/>
    <property type="evidence" value="ECO:0007669"/>
    <property type="project" value="UniProtKB-EC"/>
</dbReference>
<keyword evidence="4" id="KW-0479">Metal-binding</keyword>
<evidence type="ECO:0000256" key="3">
    <source>
        <dbReference type="ARBA" id="ARBA00022840"/>
    </source>
</evidence>
<keyword evidence="2 4" id="KW-0547">Nucleotide-binding</keyword>
<dbReference type="PANTHER" id="PTHR23407">
    <property type="entry name" value="ATPASE INHIBITOR/5-FORMYLTETRAHYDROFOLATE CYCLO-LIGASE"/>
    <property type="match status" value="1"/>
</dbReference>
<keyword evidence="5" id="KW-0436">Ligase</keyword>
<dbReference type="Proteomes" id="UP001589793">
    <property type="component" value="Unassembled WGS sequence"/>
</dbReference>
<evidence type="ECO:0000256" key="4">
    <source>
        <dbReference type="RuleBase" id="RU361279"/>
    </source>
</evidence>
<dbReference type="SUPFAM" id="SSF100950">
    <property type="entry name" value="NagB/RpiA/CoA transferase-like"/>
    <property type="match status" value="1"/>
</dbReference>
<evidence type="ECO:0000313" key="6">
    <source>
        <dbReference type="Proteomes" id="UP001589793"/>
    </source>
</evidence>
<reference evidence="5 6" key="1">
    <citation type="submission" date="2024-09" db="EMBL/GenBank/DDBJ databases">
        <authorList>
            <person name="Sun Q."/>
            <person name="Mori K."/>
        </authorList>
    </citation>
    <scope>NUCLEOTIDE SEQUENCE [LARGE SCALE GENOMIC DNA]</scope>
    <source>
        <strain evidence="5 6">CICC 10874</strain>
    </source>
</reference>
<comment type="similarity">
    <text evidence="1 4">Belongs to the 5-formyltetrahydrofolate cyclo-ligase family.</text>
</comment>
<keyword evidence="3 4" id="KW-0067">ATP-binding</keyword>
<dbReference type="NCBIfam" id="TIGR02727">
    <property type="entry name" value="MTHFS_bact"/>
    <property type="match status" value="1"/>
</dbReference>
<accession>A0ABV6RFU5</accession>
<proteinExistence type="inferred from homology"/>
<organism evidence="5 6">
    <name type="scientific">Brachybacterium hainanense</name>
    <dbReference type="NCBI Taxonomy" id="1541174"/>
    <lineage>
        <taxon>Bacteria</taxon>
        <taxon>Bacillati</taxon>
        <taxon>Actinomycetota</taxon>
        <taxon>Actinomycetes</taxon>
        <taxon>Micrococcales</taxon>
        <taxon>Dermabacteraceae</taxon>
        <taxon>Brachybacterium</taxon>
    </lineage>
</organism>
<protein>
    <recommendedName>
        <fullName evidence="4">5-formyltetrahydrofolate cyclo-ligase</fullName>
        <ecNumber evidence="4">6.3.3.2</ecNumber>
    </recommendedName>
</protein>
<keyword evidence="4" id="KW-0460">Magnesium</keyword>
<comment type="caution">
    <text evidence="5">The sequence shown here is derived from an EMBL/GenBank/DDBJ whole genome shotgun (WGS) entry which is preliminary data.</text>
</comment>
<dbReference type="Gene3D" id="3.40.50.10420">
    <property type="entry name" value="NagB/RpiA/CoA transferase-like"/>
    <property type="match status" value="1"/>
</dbReference>
<evidence type="ECO:0000256" key="1">
    <source>
        <dbReference type="ARBA" id="ARBA00010638"/>
    </source>
</evidence>
<evidence type="ECO:0000256" key="2">
    <source>
        <dbReference type="ARBA" id="ARBA00022741"/>
    </source>
</evidence>
<dbReference type="InterPro" id="IPR037171">
    <property type="entry name" value="NagB/RpiA_transferase-like"/>
</dbReference>
<gene>
    <name evidence="5" type="ORF">ACFFF6_15900</name>
</gene>
<comment type="cofactor">
    <cofactor evidence="4">
        <name>Mg(2+)</name>
        <dbReference type="ChEBI" id="CHEBI:18420"/>
    </cofactor>
</comment>
<dbReference type="RefSeq" id="WP_376982473.1">
    <property type="nucleotide sequence ID" value="NZ_JBHLSV010000024.1"/>
</dbReference>
<dbReference type="Pfam" id="PF01812">
    <property type="entry name" value="5-FTHF_cyc-lig"/>
    <property type="match status" value="1"/>
</dbReference>
<keyword evidence="6" id="KW-1185">Reference proteome</keyword>
<dbReference type="InterPro" id="IPR024185">
    <property type="entry name" value="FTHF_cligase-like_sf"/>
</dbReference>
<dbReference type="EMBL" id="JBHLSV010000024">
    <property type="protein sequence ID" value="MFC0675444.1"/>
    <property type="molecule type" value="Genomic_DNA"/>
</dbReference>
<dbReference type="EC" id="6.3.3.2" evidence="4"/>
<sequence length="219" mass="22217">MDASRVDLKAALRRRVRGARRRSGPPDPAEGGRILAHGRGLLALVRAAVAASGSPRVAAYRATPREADPLPLVRALLAEGAEVVMPVAGSAHPQELDWAAWDGAGEMVPSPAAGFGAEPPGPPLGPGALSSALFVLAPAVAVDEGGARIGHGAGYYDRALARAGREVLVVAVVHPQEVLPAGAVPVAPGDVPVHAVLTSHGLRLLRPHPLLGDMMAGGV</sequence>
<dbReference type="InterPro" id="IPR002698">
    <property type="entry name" value="FTHF_cligase"/>
</dbReference>
<evidence type="ECO:0000313" key="5">
    <source>
        <dbReference type="EMBL" id="MFC0675444.1"/>
    </source>
</evidence>
<dbReference type="PANTHER" id="PTHR23407:SF1">
    <property type="entry name" value="5-FORMYLTETRAHYDROFOLATE CYCLO-LIGASE"/>
    <property type="match status" value="1"/>
</dbReference>